<evidence type="ECO:0000313" key="3">
    <source>
        <dbReference type="EMBL" id="QCK85741.1"/>
    </source>
</evidence>
<dbReference type="SMART" id="SM00422">
    <property type="entry name" value="HTH_MERR"/>
    <property type="match status" value="1"/>
</dbReference>
<organism evidence="3 4">
    <name type="scientific">Phreatobacter aquaticus</name>
    <dbReference type="NCBI Taxonomy" id="2570229"/>
    <lineage>
        <taxon>Bacteria</taxon>
        <taxon>Pseudomonadati</taxon>
        <taxon>Pseudomonadota</taxon>
        <taxon>Alphaproteobacteria</taxon>
        <taxon>Hyphomicrobiales</taxon>
        <taxon>Phreatobacteraceae</taxon>
        <taxon>Phreatobacter</taxon>
    </lineage>
</organism>
<dbReference type="Pfam" id="PF13411">
    <property type="entry name" value="MerR_1"/>
    <property type="match status" value="1"/>
</dbReference>
<evidence type="ECO:0000313" key="4">
    <source>
        <dbReference type="Proteomes" id="UP000298588"/>
    </source>
</evidence>
<evidence type="ECO:0000259" key="2">
    <source>
        <dbReference type="PROSITE" id="PS50937"/>
    </source>
</evidence>
<protein>
    <submittedName>
        <fullName evidence="3">MerR family DNA-binding transcriptional regulator</fullName>
    </submittedName>
</protein>
<dbReference type="Gene3D" id="1.10.1660.10">
    <property type="match status" value="1"/>
</dbReference>
<dbReference type="InterPro" id="IPR009061">
    <property type="entry name" value="DNA-bd_dom_put_sf"/>
</dbReference>
<dbReference type="PANTHER" id="PTHR30204">
    <property type="entry name" value="REDOX-CYCLING DRUG-SENSING TRANSCRIPTIONAL ACTIVATOR SOXR"/>
    <property type="match status" value="1"/>
</dbReference>
<dbReference type="AlphaFoldDB" id="A0A4D7QGA3"/>
<dbReference type="SUPFAM" id="SSF46955">
    <property type="entry name" value="Putative DNA-binding domain"/>
    <property type="match status" value="1"/>
</dbReference>
<accession>A0A4D7QGA3</accession>
<dbReference type="Proteomes" id="UP000298588">
    <property type="component" value="Chromosome"/>
</dbReference>
<dbReference type="EMBL" id="CP039865">
    <property type="protein sequence ID" value="QCK85741.1"/>
    <property type="molecule type" value="Genomic_DNA"/>
</dbReference>
<evidence type="ECO:0000256" key="1">
    <source>
        <dbReference type="ARBA" id="ARBA00023125"/>
    </source>
</evidence>
<dbReference type="CDD" id="cd04776">
    <property type="entry name" value="HTH_GnyR"/>
    <property type="match status" value="1"/>
</dbReference>
<dbReference type="GO" id="GO:0003677">
    <property type="term" value="F:DNA binding"/>
    <property type="evidence" value="ECO:0007669"/>
    <property type="project" value="UniProtKB-KW"/>
</dbReference>
<proteinExistence type="predicted"/>
<sequence length="162" mass="17720">MATAAGNDIAVRGAGPSLSDLVASVGGQGAHATKDILTMREMTRAFGLTARSLRFYEEKGLIAPERQGQDRLYSRRDRGRLRLVLMGKCVGFSLEEVKAMLDLYDLGDGGVTQLKVARGKFLEQVSRLHAQKRDIDSAITELERAVTFIDQRLAPAGADRQD</sequence>
<dbReference type="InterPro" id="IPR000551">
    <property type="entry name" value="MerR-type_HTH_dom"/>
</dbReference>
<dbReference type="PANTHER" id="PTHR30204:SF58">
    <property type="entry name" value="HTH-TYPE TRANSCRIPTIONAL REGULATOR YFMP"/>
    <property type="match status" value="1"/>
</dbReference>
<name>A0A4D7QGA3_9HYPH</name>
<reference evidence="3 4" key="1">
    <citation type="submission" date="2019-04" db="EMBL/GenBank/DDBJ databases">
        <title>Phreatobacter aquaticus sp. nov.</title>
        <authorList>
            <person name="Choi A."/>
            <person name="Baek K."/>
        </authorList>
    </citation>
    <scope>NUCLEOTIDE SEQUENCE [LARGE SCALE GENOMIC DNA]</scope>
    <source>
        <strain evidence="3 4">NMCR1094</strain>
    </source>
</reference>
<feature type="domain" description="HTH merR-type" evidence="2">
    <location>
        <begin position="36"/>
        <end position="103"/>
    </location>
</feature>
<dbReference type="KEGG" id="paqt:E8L99_08180"/>
<gene>
    <name evidence="3" type="ORF">E8L99_08180</name>
</gene>
<dbReference type="GO" id="GO:0003700">
    <property type="term" value="F:DNA-binding transcription factor activity"/>
    <property type="evidence" value="ECO:0007669"/>
    <property type="project" value="InterPro"/>
</dbReference>
<dbReference type="PROSITE" id="PS50937">
    <property type="entry name" value="HTH_MERR_2"/>
    <property type="match status" value="1"/>
</dbReference>
<dbReference type="InterPro" id="IPR047057">
    <property type="entry name" value="MerR_fam"/>
</dbReference>
<keyword evidence="4" id="KW-1185">Reference proteome</keyword>
<dbReference type="RefSeq" id="WP_137099074.1">
    <property type="nucleotide sequence ID" value="NZ_CP039865.1"/>
</dbReference>
<dbReference type="OrthoDB" id="9803659at2"/>
<keyword evidence="1 3" id="KW-0238">DNA-binding</keyword>